<name>A0ABW5J6Z0_9BACT</name>
<organism evidence="2 3">
    <name type="scientific">Emticicia soli</name>
    <dbReference type="NCBI Taxonomy" id="2027878"/>
    <lineage>
        <taxon>Bacteria</taxon>
        <taxon>Pseudomonadati</taxon>
        <taxon>Bacteroidota</taxon>
        <taxon>Cytophagia</taxon>
        <taxon>Cytophagales</taxon>
        <taxon>Leadbetterellaceae</taxon>
        <taxon>Emticicia</taxon>
    </lineage>
</organism>
<protein>
    <submittedName>
        <fullName evidence="2">DUF2141 domain-containing protein</fullName>
    </submittedName>
</protein>
<proteinExistence type="predicted"/>
<feature type="chain" id="PRO_5046322963" evidence="1">
    <location>
        <begin position="21"/>
        <end position="145"/>
    </location>
</feature>
<accession>A0ABW5J6Z0</accession>
<sequence>MNYLFLSVLCLLGFYWPDSAQTENNVVSINISQIRSNSGVIKVQVFTDEASFKKSKPFKNIAVSKDHINKGSLSARIQLPNGTYGIAILDDENNNGKMDYGLMIPKEGFGFSNYYLTGMKRPAFDDFKFSLNNSNISVVVKTRYL</sequence>
<reference evidence="3" key="1">
    <citation type="journal article" date="2019" name="Int. J. Syst. Evol. Microbiol.">
        <title>The Global Catalogue of Microorganisms (GCM) 10K type strain sequencing project: providing services to taxonomists for standard genome sequencing and annotation.</title>
        <authorList>
            <consortium name="The Broad Institute Genomics Platform"/>
            <consortium name="The Broad Institute Genome Sequencing Center for Infectious Disease"/>
            <person name="Wu L."/>
            <person name="Ma J."/>
        </authorList>
    </citation>
    <scope>NUCLEOTIDE SEQUENCE [LARGE SCALE GENOMIC DNA]</scope>
    <source>
        <strain evidence="3">KCTC 52344</strain>
    </source>
</reference>
<dbReference type="EMBL" id="JBHULC010000011">
    <property type="protein sequence ID" value="MFD2521812.1"/>
    <property type="molecule type" value="Genomic_DNA"/>
</dbReference>
<dbReference type="Proteomes" id="UP001597510">
    <property type="component" value="Unassembled WGS sequence"/>
</dbReference>
<evidence type="ECO:0000256" key="1">
    <source>
        <dbReference type="SAM" id="SignalP"/>
    </source>
</evidence>
<dbReference type="RefSeq" id="WP_340236087.1">
    <property type="nucleotide sequence ID" value="NZ_JBBEWC010000005.1"/>
</dbReference>
<comment type="caution">
    <text evidence="2">The sequence shown here is derived from an EMBL/GenBank/DDBJ whole genome shotgun (WGS) entry which is preliminary data.</text>
</comment>
<feature type="signal peptide" evidence="1">
    <location>
        <begin position="1"/>
        <end position="20"/>
    </location>
</feature>
<keyword evidence="3" id="KW-1185">Reference proteome</keyword>
<dbReference type="InterPro" id="IPR018673">
    <property type="entry name" value="DUF2141"/>
</dbReference>
<gene>
    <name evidence="2" type="ORF">ACFSR2_13020</name>
</gene>
<dbReference type="Pfam" id="PF09912">
    <property type="entry name" value="DUF2141"/>
    <property type="match status" value="1"/>
</dbReference>
<evidence type="ECO:0000313" key="3">
    <source>
        <dbReference type="Proteomes" id="UP001597510"/>
    </source>
</evidence>
<keyword evidence="1" id="KW-0732">Signal</keyword>
<evidence type="ECO:0000313" key="2">
    <source>
        <dbReference type="EMBL" id="MFD2521812.1"/>
    </source>
</evidence>